<dbReference type="EMBL" id="JAJEKE010000014">
    <property type="protein sequence ID" value="MCQ1530715.1"/>
    <property type="molecule type" value="Genomic_DNA"/>
</dbReference>
<proteinExistence type="predicted"/>
<comment type="caution">
    <text evidence="1">The sequence shown here is derived from an EMBL/GenBank/DDBJ whole genome shotgun (WGS) entry which is preliminary data.</text>
</comment>
<evidence type="ECO:0000313" key="2">
    <source>
        <dbReference type="Proteomes" id="UP001651880"/>
    </source>
</evidence>
<sequence>MKKRFALISFVFIFVLIGCNIKQSGAINIKQTREFQHKEILLEKVNQSDDECYTIYTSKLMDTYLIACALYFDFDTPNMIEDNNTLYQQVKEHFSLYKNHLFVKSLENYVDTEYRDSNPWVISSIIMYMCSTELENKEVNQLQNPVFHNYEAFKEFLNDLTQFYKDTNAEKFFDTNKKYELKMYKEIEEKIKSIPVAALIQTMESYVGNKERYYENQNVKYISLITLYRPSGASFYPIRLKDSTYFVSYQSIFQEPSNIESFDIDRCVETAIHEYLHMYINPPVEEQKQLIDRLATGKDKIIYGGKMYQHMDWHRITDENIVRAVEARIYGEVYNNTNRAYEEVLKKEVEWGGFTKVRNIYEILDEYEDNRKQYLSINAYIPKLIEELFK</sequence>
<dbReference type="InterPro" id="IPR032560">
    <property type="entry name" value="DUF4932"/>
</dbReference>
<protein>
    <submittedName>
        <fullName evidence="1">DUF4932 domain-containing protein</fullName>
    </submittedName>
</protein>
<dbReference type="Pfam" id="PF16286">
    <property type="entry name" value="DUF4932"/>
    <property type="match status" value="1"/>
</dbReference>
<dbReference type="RefSeq" id="WP_255228237.1">
    <property type="nucleotide sequence ID" value="NZ_JAJEKE010000014.1"/>
</dbReference>
<name>A0ABT1NHD8_9FIRM</name>
<accession>A0ABT1NHD8</accession>
<keyword evidence="2" id="KW-1185">Reference proteome</keyword>
<reference evidence="1 2" key="1">
    <citation type="submission" date="2021-10" db="EMBL/GenBank/DDBJ databases">
        <title>Lutispora strain m25 sp. nov., a thermophilic, non-spore-forming bacterium isolated from a lab-scale methanogenic bioreactor digesting anaerobic sludge.</title>
        <authorList>
            <person name="El Houari A."/>
            <person name="Mcdonald J."/>
        </authorList>
    </citation>
    <scope>NUCLEOTIDE SEQUENCE [LARGE SCALE GENOMIC DNA]</scope>
    <source>
        <strain evidence="2">m25</strain>
    </source>
</reference>
<evidence type="ECO:0000313" key="1">
    <source>
        <dbReference type="EMBL" id="MCQ1530715.1"/>
    </source>
</evidence>
<organism evidence="1 2">
    <name type="scientific">Lutispora saccharofermentans</name>
    <dbReference type="NCBI Taxonomy" id="3024236"/>
    <lineage>
        <taxon>Bacteria</taxon>
        <taxon>Bacillati</taxon>
        <taxon>Bacillota</taxon>
        <taxon>Clostridia</taxon>
        <taxon>Lutisporales</taxon>
        <taxon>Lutisporaceae</taxon>
        <taxon>Lutispora</taxon>
    </lineage>
</organism>
<dbReference type="PROSITE" id="PS51257">
    <property type="entry name" value="PROKAR_LIPOPROTEIN"/>
    <property type="match status" value="1"/>
</dbReference>
<gene>
    <name evidence="1" type="ORF">LJD61_14325</name>
</gene>
<dbReference type="Proteomes" id="UP001651880">
    <property type="component" value="Unassembled WGS sequence"/>
</dbReference>